<dbReference type="PANTHER" id="PTHR43283">
    <property type="entry name" value="BETA-LACTAMASE-RELATED"/>
    <property type="match status" value="1"/>
</dbReference>
<reference evidence="3 4" key="1">
    <citation type="submission" date="2008-02" db="EMBL/GenBank/DDBJ databases">
        <title>Complete sequence of Shewanella woodyi ATCC 51908.</title>
        <authorList>
            <consortium name="US DOE Joint Genome Institute"/>
            <person name="Copeland A."/>
            <person name="Lucas S."/>
            <person name="Lapidus A."/>
            <person name="Glavina del Rio T."/>
            <person name="Dalin E."/>
            <person name="Tice H."/>
            <person name="Bruce D."/>
            <person name="Goodwin L."/>
            <person name="Pitluck S."/>
            <person name="Sims D."/>
            <person name="Brettin T."/>
            <person name="Detter J.C."/>
            <person name="Han C."/>
            <person name="Kuske C.R."/>
            <person name="Schmutz J."/>
            <person name="Larimer F."/>
            <person name="Land M."/>
            <person name="Hauser L."/>
            <person name="Kyrpides N."/>
            <person name="Lykidis A."/>
            <person name="Zhao J.-S."/>
            <person name="Richardson P."/>
        </authorList>
    </citation>
    <scope>NUCLEOTIDE SEQUENCE [LARGE SCALE GENOMIC DNA]</scope>
    <source>
        <strain evidence="4">ATCC 51908 / MS32</strain>
    </source>
</reference>
<dbReference type="STRING" id="392500.Swoo_4500"/>
<keyword evidence="1" id="KW-0732">Signal</keyword>
<name>B1KKU5_SHEWM</name>
<dbReference type="InterPro" id="IPR050789">
    <property type="entry name" value="Diverse_Enzym_Activities"/>
</dbReference>
<keyword evidence="4" id="KW-1185">Reference proteome</keyword>
<feature type="chain" id="PRO_5002764623" evidence="1">
    <location>
        <begin position="28"/>
        <end position="421"/>
    </location>
</feature>
<dbReference type="Gene3D" id="3.40.710.10">
    <property type="entry name" value="DD-peptidase/beta-lactamase superfamily"/>
    <property type="match status" value="1"/>
</dbReference>
<feature type="domain" description="Beta-lactamase-related" evidence="2">
    <location>
        <begin position="112"/>
        <end position="398"/>
    </location>
</feature>
<dbReference type="SUPFAM" id="SSF56601">
    <property type="entry name" value="beta-lactamase/transpeptidase-like"/>
    <property type="match status" value="1"/>
</dbReference>
<sequence precursor="true">MGINTQLKTLLLSASLSALVSLPPAHAGQNNRQDQAPMASAKEAKIKHWRVPNSELKFTDISELKTAFIDSTPAAKQDGIAVGKLGLDAGNNEQIVALAKEIAAGKHGKFDSLLIAHRDKLLFESYFSRGRIDLPHPQSSASKVYISTIVGRAIQLGYLTMADLDKPLVSFLKNLDPSRFTKGAEKITLHKAMLMRSGIRISDEQAEKFRQSSPELKGQGLLQAYLEASAPITEASQSFKYQNDPMLVMQVIEAVVPGSAKKFIKTELLDKMGISNYGWSTHPVSGLPGDASMTSRAMLKFGKLAMNNGLWNGEQLIPAAYIARATDRLIYPNEAEIFGGGEAVSNQGYGYYWWGTDLTYDGKSYASASAQGGGGMYIMLIAELDLVIVVTAHERENTTQQLIAERILPAFVSQPDKLASH</sequence>
<proteinExistence type="predicted"/>
<dbReference type="AlphaFoldDB" id="B1KKU5"/>
<dbReference type="KEGG" id="swd:Swoo_4500"/>
<evidence type="ECO:0000259" key="2">
    <source>
        <dbReference type="Pfam" id="PF00144"/>
    </source>
</evidence>
<accession>B1KKU5</accession>
<dbReference type="HOGENOM" id="CLU_030169_1_2_6"/>
<dbReference type="InterPro" id="IPR012338">
    <property type="entry name" value="Beta-lactam/transpept-like"/>
</dbReference>
<dbReference type="PANTHER" id="PTHR43283:SF7">
    <property type="entry name" value="BETA-LACTAMASE-RELATED DOMAIN-CONTAINING PROTEIN"/>
    <property type="match status" value="1"/>
</dbReference>
<organism evidence="3 4">
    <name type="scientific">Shewanella woodyi (strain ATCC 51908 / MS32)</name>
    <dbReference type="NCBI Taxonomy" id="392500"/>
    <lineage>
        <taxon>Bacteria</taxon>
        <taxon>Pseudomonadati</taxon>
        <taxon>Pseudomonadota</taxon>
        <taxon>Gammaproteobacteria</taxon>
        <taxon>Alteromonadales</taxon>
        <taxon>Shewanellaceae</taxon>
        <taxon>Shewanella</taxon>
    </lineage>
</organism>
<dbReference type="Pfam" id="PF00144">
    <property type="entry name" value="Beta-lactamase"/>
    <property type="match status" value="1"/>
</dbReference>
<evidence type="ECO:0000256" key="1">
    <source>
        <dbReference type="SAM" id="SignalP"/>
    </source>
</evidence>
<gene>
    <name evidence="3" type="ordered locus">Swoo_4500</name>
</gene>
<protein>
    <submittedName>
        <fullName evidence="3">Beta-lactamase</fullName>
    </submittedName>
</protein>
<evidence type="ECO:0000313" key="3">
    <source>
        <dbReference type="EMBL" id="ACA88751.1"/>
    </source>
</evidence>
<dbReference type="EMBL" id="CP000961">
    <property type="protein sequence ID" value="ACA88751.1"/>
    <property type="molecule type" value="Genomic_DNA"/>
</dbReference>
<dbReference type="eggNOG" id="COG1680">
    <property type="taxonomic scope" value="Bacteria"/>
</dbReference>
<feature type="signal peptide" evidence="1">
    <location>
        <begin position="1"/>
        <end position="27"/>
    </location>
</feature>
<dbReference type="RefSeq" id="WP_012327077.1">
    <property type="nucleotide sequence ID" value="NC_010506.1"/>
</dbReference>
<evidence type="ECO:0000313" key="4">
    <source>
        <dbReference type="Proteomes" id="UP000002168"/>
    </source>
</evidence>
<dbReference type="InterPro" id="IPR001466">
    <property type="entry name" value="Beta-lactam-related"/>
</dbReference>
<dbReference type="Proteomes" id="UP000002168">
    <property type="component" value="Chromosome"/>
</dbReference>